<dbReference type="SUPFAM" id="SSF51182">
    <property type="entry name" value="RmlC-like cupins"/>
    <property type="match status" value="1"/>
</dbReference>
<organism evidence="1 2">
    <name type="scientific">Ceratodon purpureus</name>
    <name type="common">Fire moss</name>
    <name type="synonym">Dicranum purpureum</name>
    <dbReference type="NCBI Taxonomy" id="3225"/>
    <lineage>
        <taxon>Eukaryota</taxon>
        <taxon>Viridiplantae</taxon>
        <taxon>Streptophyta</taxon>
        <taxon>Embryophyta</taxon>
        <taxon>Bryophyta</taxon>
        <taxon>Bryophytina</taxon>
        <taxon>Bryopsida</taxon>
        <taxon>Dicranidae</taxon>
        <taxon>Pseudoditrichales</taxon>
        <taxon>Ditrichaceae</taxon>
        <taxon>Ceratodon</taxon>
    </lineage>
</organism>
<dbReference type="Proteomes" id="UP000822688">
    <property type="component" value="Chromosome 1"/>
</dbReference>
<dbReference type="PANTHER" id="PTHR41517">
    <property type="entry name" value="1,2-DIOXYGENASE PROTEIN-RELATED"/>
    <property type="match status" value="1"/>
</dbReference>
<evidence type="ECO:0000313" key="2">
    <source>
        <dbReference type="Proteomes" id="UP000822688"/>
    </source>
</evidence>
<accession>A0A8T0JC22</accession>
<dbReference type="CDD" id="cd02216">
    <property type="entry name" value="cupin_GDO-like_N"/>
    <property type="match status" value="1"/>
</dbReference>
<protein>
    <submittedName>
        <fullName evidence="1">Uncharacterized protein</fullName>
    </submittedName>
</protein>
<dbReference type="Gene3D" id="2.60.120.10">
    <property type="entry name" value="Jelly Rolls"/>
    <property type="match status" value="2"/>
</dbReference>
<dbReference type="EMBL" id="CM026421">
    <property type="protein sequence ID" value="KAG0592459.1"/>
    <property type="molecule type" value="Genomic_DNA"/>
</dbReference>
<dbReference type="InterPro" id="IPR011051">
    <property type="entry name" value="RmlC_Cupin_sf"/>
</dbReference>
<comment type="caution">
    <text evidence="1">The sequence shown here is derived from an EMBL/GenBank/DDBJ whole genome shotgun (WGS) entry which is preliminary data.</text>
</comment>
<dbReference type="AlphaFoldDB" id="A0A8T0JC22"/>
<proteinExistence type="predicted"/>
<dbReference type="InterPro" id="IPR014710">
    <property type="entry name" value="RmlC-like_jellyroll"/>
</dbReference>
<keyword evidence="2" id="KW-1185">Reference proteome</keyword>
<dbReference type="PANTHER" id="PTHR41517:SF1">
    <property type="entry name" value="CUPIN"/>
    <property type="match status" value="1"/>
</dbReference>
<dbReference type="GO" id="GO:0051213">
    <property type="term" value="F:dioxygenase activity"/>
    <property type="evidence" value="ECO:0007669"/>
    <property type="project" value="InterPro"/>
</dbReference>
<sequence>MPAVELHTDSNGSYNGEIKSGKQTVNATWDHSTNIFEYTSSANPDMIPIPIQKLDATEHMSGPSRVTALDISKEIGIQDYPATSPNLLASFVRICVGESVTTNACATSQAFYVIHGRGRSQSGLGVVEWSTGDLFVFPSSSEEMPCTHFCLGDEEAGSGGAGLYWVSDAPLLSYLGVVPKVQKFKPAYFSRKLLLDNVENVRHEPGAKHRNRLGILLGNKLTPETKTLTHVLWSLLNVLPPGEVQRPHRHNSVALDLAVKAAPGTYTLMGKELDSHGWVKDPIRADWTTGSIFITPPGWWHSHHNDSQEEAWVLPIQDAGLYTHQRTLDIRFSDNEVASAEKAASQMRPGEEFHNSH</sequence>
<dbReference type="InterPro" id="IPR047183">
    <property type="entry name" value="GDO-like"/>
</dbReference>
<gene>
    <name evidence="1" type="ORF">KC19_1G253400</name>
</gene>
<name>A0A8T0JC22_CERPU</name>
<evidence type="ECO:0000313" key="1">
    <source>
        <dbReference type="EMBL" id="KAG0592459.1"/>
    </source>
</evidence>
<reference evidence="1" key="1">
    <citation type="submission" date="2020-06" db="EMBL/GenBank/DDBJ databases">
        <title>WGS assembly of Ceratodon purpureus strain R40.</title>
        <authorList>
            <person name="Carey S.B."/>
            <person name="Jenkins J."/>
            <person name="Shu S."/>
            <person name="Lovell J.T."/>
            <person name="Sreedasyam A."/>
            <person name="Maumus F."/>
            <person name="Tiley G.P."/>
            <person name="Fernandez-Pozo N."/>
            <person name="Barry K."/>
            <person name="Chen C."/>
            <person name="Wang M."/>
            <person name="Lipzen A."/>
            <person name="Daum C."/>
            <person name="Saski C.A."/>
            <person name="Payton A.C."/>
            <person name="Mcbreen J.C."/>
            <person name="Conrad R.E."/>
            <person name="Kollar L.M."/>
            <person name="Olsson S."/>
            <person name="Huttunen S."/>
            <person name="Landis J.B."/>
            <person name="Wickett N.J."/>
            <person name="Johnson M.G."/>
            <person name="Rensing S.A."/>
            <person name="Grimwood J."/>
            <person name="Schmutz J."/>
            <person name="Mcdaniel S.F."/>
        </authorList>
    </citation>
    <scope>NUCLEOTIDE SEQUENCE</scope>
    <source>
        <strain evidence="1">R40</strain>
    </source>
</reference>